<keyword evidence="5" id="KW-1185">Reference proteome</keyword>
<dbReference type="OrthoDB" id="163346at2"/>
<dbReference type="InterPro" id="IPR036388">
    <property type="entry name" value="WH-like_DNA-bd_sf"/>
</dbReference>
<dbReference type="EMBL" id="MEHD01000036">
    <property type="protein sequence ID" value="ODR50140.1"/>
    <property type="molecule type" value="Genomic_DNA"/>
</dbReference>
<reference evidence="3 4" key="2">
    <citation type="submission" date="2016-08" db="EMBL/GenBank/DDBJ databases">
        <authorList>
            <person name="Seilhamer J.J."/>
        </authorList>
    </citation>
    <scope>NUCLEOTIDE SEQUENCE [LARGE SCALE GENOMIC DNA]</scope>
    <source>
        <strain evidence="3 4">NML150140-1</strain>
    </source>
</reference>
<evidence type="ECO:0000313" key="2">
    <source>
        <dbReference type="EMBL" id="ODR50140.1"/>
    </source>
</evidence>
<dbReference type="SUPFAM" id="SSF46785">
    <property type="entry name" value="Winged helix' DNA-binding domain"/>
    <property type="match status" value="1"/>
</dbReference>
<organism evidence="3 4">
    <name type="scientific">Eisenbergiella tayi</name>
    <dbReference type="NCBI Taxonomy" id="1432052"/>
    <lineage>
        <taxon>Bacteria</taxon>
        <taxon>Bacillati</taxon>
        <taxon>Bacillota</taxon>
        <taxon>Clostridia</taxon>
        <taxon>Lachnospirales</taxon>
        <taxon>Lachnospiraceae</taxon>
        <taxon>Eisenbergiella</taxon>
    </lineage>
</organism>
<dbReference type="EMBL" id="MEHA01000002">
    <property type="protein sequence ID" value="ODR55185.1"/>
    <property type="molecule type" value="Genomic_DNA"/>
</dbReference>
<dbReference type="Proteomes" id="UP000094869">
    <property type="component" value="Unassembled WGS sequence"/>
</dbReference>
<proteinExistence type="predicted"/>
<dbReference type="SMART" id="SM00347">
    <property type="entry name" value="HTH_MARR"/>
    <property type="match status" value="1"/>
</dbReference>
<accession>A0A1E3UNJ6</accession>
<evidence type="ECO:0000313" key="3">
    <source>
        <dbReference type="EMBL" id="ODR55185.1"/>
    </source>
</evidence>
<name>A0A1E3UNJ6_9FIRM</name>
<dbReference type="Pfam" id="PF12802">
    <property type="entry name" value="MarR_2"/>
    <property type="match status" value="1"/>
</dbReference>
<comment type="caution">
    <text evidence="3">The sequence shown here is derived from an EMBL/GenBank/DDBJ whole genome shotgun (WGS) entry which is preliminary data.</text>
</comment>
<reference evidence="2 5" key="1">
    <citation type="submission" date="2016-08" db="EMBL/GenBank/DDBJ databases">
        <title>Characterization of Isolates of Eisenbergiella tayi Derived from Blood Cultures, Using Whole Genome Sequencing.</title>
        <authorList>
            <person name="Bernier A.-M."/>
            <person name="Burdz T."/>
            <person name="Wiebe D."/>
            <person name="Bernard K."/>
        </authorList>
    </citation>
    <scope>NUCLEOTIDE SEQUENCE [LARGE SCALE GENOMIC DNA]</scope>
    <source>
        <strain evidence="2 5">NML120146</strain>
    </source>
</reference>
<dbReference type="InterPro" id="IPR000835">
    <property type="entry name" value="HTH_MarR-typ"/>
</dbReference>
<dbReference type="InterPro" id="IPR036390">
    <property type="entry name" value="WH_DNA-bd_sf"/>
</dbReference>
<evidence type="ECO:0000259" key="1">
    <source>
        <dbReference type="SMART" id="SM00347"/>
    </source>
</evidence>
<evidence type="ECO:0000313" key="4">
    <source>
        <dbReference type="Proteomes" id="UP000094271"/>
    </source>
</evidence>
<evidence type="ECO:0000313" key="5">
    <source>
        <dbReference type="Proteomes" id="UP000094869"/>
    </source>
</evidence>
<dbReference type="AlphaFoldDB" id="A0A1E3UNJ6"/>
<protein>
    <recommendedName>
        <fullName evidence="1">HTH marR-type domain-containing protein</fullName>
    </recommendedName>
</protein>
<dbReference type="Proteomes" id="UP000094271">
    <property type="component" value="Unassembled WGS sequence"/>
</dbReference>
<feature type="domain" description="HTH marR-type" evidence="1">
    <location>
        <begin position="34"/>
        <end position="128"/>
    </location>
</feature>
<dbReference type="GO" id="GO:0003700">
    <property type="term" value="F:DNA-binding transcription factor activity"/>
    <property type="evidence" value="ECO:0007669"/>
    <property type="project" value="InterPro"/>
</dbReference>
<sequence length="158" mass="17932">MIVNQTNYSGGTILKDIKIEAAETVSLFCRLNQRVKKELPIRSSEMGLLILLVTSKERISSVEAAQFFRVSKPVITAMVKTLTAKGYLRKEPQSHDRRSFLLIPEQKAVDLVTETYGDYLYTMTILQESMGEEAFEDMIRLLAQANAVIQKEEDRKNG</sequence>
<gene>
    <name evidence="3" type="ORF">BEI59_04545</name>
    <name evidence="2" type="ORF">BEI63_23930</name>
</gene>
<dbReference type="Gene3D" id="1.10.10.10">
    <property type="entry name" value="Winged helix-like DNA-binding domain superfamily/Winged helix DNA-binding domain"/>
    <property type="match status" value="1"/>
</dbReference>